<keyword evidence="3" id="KW-1185">Reference proteome</keyword>
<dbReference type="InterPro" id="IPR036237">
    <property type="entry name" value="Xyl_isomerase-like_sf"/>
</dbReference>
<dbReference type="InterPro" id="IPR013022">
    <property type="entry name" value="Xyl_isomerase-like_TIM-brl"/>
</dbReference>
<dbReference type="SUPFAM" id="SSF51658">
    <property type="entry name" value="Xylose isomerase-like"/>
    <property type="match status" value="1"/>
</dbReference>
<dbReference type="PANTHER" id="PTHR12110:SF21">
    <property type="entry name" value="XYLOSE ISOMERASE-LIKE TIM BARREL DOMAIN-CONTAINING PROTEIN"/>
    <property type="match status" value="1"/>
</dbReference>
<reference evidence="2 3" key="1">
    <citation type="submission" date="2013-02" db="EMBL/GenBank/DDBJ databases">
        <title>A novel strain isolated from Lonar lake, Maharashtra, India.</title>
        <authorList>
            <person name="Singh A."/>
        </authorList>
    </citation>
    <scope>NUCLEOTIDE SEQUENCE [LARGE SCALE GENOMIC DNA]</scope>
    <source>
        <strain evidence="2 3">AK24</strain>
    </source>
</reference>
<evidence type="ECO:0000313" key="3">
    <source>
        <dbReference type="Proteomes" id="UP000013909"/>
    </source>
</evidence>
<gene>
    <name evidence="2" type="ORF">ADIS_1351</name>
</gene>
<name>R7ZVY7_9BACT</name>
<proteinExistence type="predicted"/>
<evidence type="ECO:0000259" key="1">
    <source>
        <dbReference type="Pfam" id="PF01261"/>
    </source>
</evidence>
<comment type="caution">
    <text evidence="2">The sequence shown here is derived from an EMBL/GenBank/DDBJ whole genome shotgun (WGS) entry which is preliminary data.</text>
</comment>
<dbReference type="Gene3D" id="3.20.20.150">
    <property type="entry name" value="Divalent-metal-dependent TIM barrel enzymes"/>
    <property type="match status" value="1"/>
</dbReference>
<organism evidence="2 3">
    <name type="scientific">Lunatimonas lonarensis</name>
    <dbReference type="NCBI Taxonomy" id="1232681"/>
    <lineage>
        <taxon>Bacteria</taxon>
        <taxon>Pseudomonadati</taxon>
        <taxon>Bacteroidota</taxon>
        <taxon>Cytophagia</taxon>
        <taxon>Cytophagales</taxon>
        <taxon>Cyclobacteriaceae</taxon>
    </lineage>
</organism>
<dbReference type="InterPro" id="IPR050312">
    <property type="entry name" value="IolE/XylAMocC-like"/>
</dbReference>
<accession>R7ZVY7</accession>
<dbReference type="Proteomes" id="UP000013909">
    <property type="component" value="Unassembled WGS sequence"/>
</dbReference>
<evidence type="ECO:0000313" key="2">
    <source>
        <dbReference type="EMBL" id="EON78154.1"/>
    </source>
</evidence>
<sequence length="285" mass="31133">MHLGIFSKTFSGNPDRIFQKAKLLGFDALHYNMVSSGLPPLPPSVPPFKIDEIQTAKGRYPLDLVGLSATFNLIHPDEAERAAGLASLNVLCSVAQDLEISMVTLCTGTRDPHDMWRWHPENHSNEAWADLLTMMERCLLTAEKYGVNLGVEPEFGNIVNSADTAKRLVDELQSPLIKIIFDPANLFETASSIAEVNEKIDAGLDLLGDLVAVAHLKDKMLDGKYVTPGIGAVDFPFFFEKLSSIGYSGSFVIHGIGEEQVPEALRYLQPILHASFSGLPDGANI</sequence>
<protein>
    <recommendedName>
        <fullName evidence="1">Xylose isomerase-like TIM barrel domain-containing protein</fullName>
    </recommendedName>
</protein>
<dbReference type="RefSeq" id="WP_010853495.1">
    <property type="nucleotide sequence ID" value="NZ_AQHR01000041.1"/>
</dbReference>
<dbReference type="EMBL" id="AQHR01000041">
    <property type="protein sequence ID" value="EON78154.1"/>
    <property type="molecule type" value="Genomic_DNA"/>
</dbReference>
<dbReference type="AlphaFoldDB" id="R7ZVY7"/>
<dbReference type="STRING" id="1232681.ADIS_1351"/>
<dbReference type="PANTHER" id="PTHR12110">
    <property type="entry name" value="HYDROXYPYRUVATE ISOMERASE"/>
    <property type="match status" value="1"/>
</dbReference>
<feature type="domain" description="Xylose isomerase-like TIM barrel" evidence="1">
    <location>
        <begin position="18"/>
        <end position="269"/>
    </location>
</feature>
<dbReference type="OrthoDB" id="127797at2"/>
<dbReference type="Pfam" id="PF01261">
    <property type="entry name" value="AP_endonuc_2"/>
    <property type="match status" value="1"/>
</dbReference>
<dbReference type="PATRIC" id="fig|1288963.3.peg.1347"/>